<organism evidence="5 6">
    <name type="scientific">Escallonia rubra</name>
    <dbReference type="NCBI Taxonomy" id="112253"/>
    <lineage>
        <taxon>Eukaryota</taxon>
        <taxon>Viridiplantae</taxon>
        <taxon>Streptophyta</taxon>
        <taxon>Embryophyta</taxon>
        <taxon>Tracheophyta</taxon>
        <taxon>Spermatophyta</taxon>
        <taxon>Magnoliopsida</taxon>
        <taxon>eudicotyledons</taxon>
        <taxon>Gunneridae</taxon>
        <taxon>Pentapetalae</taxon>
        <taxon>asterids</taxon>
        <taxon>campanulids</taxon>
        <taxon>Escalloniales</taxon>
        <taxon>Escalloniaceae</taxon>
        <taxon>Escallonia</taxon>
    </lineage>
</organism>
<keyword evidence="4" id="KW-0325">Glycoprotein</keyword>
<evidence type="ECO:0000256" key="1">
    <source>
        <dbReference type="ARBA" id="ARBA00008668"/>
    </source>
</evidence>
<sequence length="774" mass="84822">MASSSPTIFSWRTLFSKIILISLTLIQYSNGCFTSIISFGDSLADTGNLVHLFDQSNIPLPNFAFPPYGETYFRSPTGRSSDGRIIIDFIAQYFGLPLVPPYIGGKNASNRSFLKGVNFAVAGATALDVAFFEERGVHTVFTNVSLGVQLGLFKELLPSLCQTSSDCKELLQSSLILLGEIGGNDYNNPFFARESIEEIQSYVFPVINAIASAINELIKLGARTLMVPGNLPIGCSASYLTLFKSSSTEEYDSETGCLIWLNKFAEYHNKLLQIKLNQIQQLNPHITIIYADYYHAAMEFYRSPKEFGFAMGALTACCGGGGPYNFKRSIQCGRQPSMVCNKTADYASWDGLHLTEAAYRWIFRGLFEGPYTIPHIGTLCVPTPNRISMASSSPITFPWKTLLSLALIFSSLPQHTNGCFTSIISFGDSLADTGNLLHLLDQSNKPPPNFAFPPYGETYFDSPTGRCSDGRLIIDFIAQYYGLPFVPPYVGGKNASNRSFLKGVNFAVAGATALDVAFFEERGVHNAWTNVSLGVQLGLFKQLLPSLCQTSSDCKELLQSSLVLLGEIGGNDYNNPFFAGKSIEHIQSYVCPVISAIGSAIKELIKIGARTLIVPGNLPIGCSPSYLTVFKSSNKEEYDPETGCLIWLNKFAENHNELLQIELNEIQQLNPDTTIIYADYYHAAMLFYRSPEEFGFAMGALTVCCGGGGSYNFNPLVECGRQPSTVGNDPAGYASWDGLHLTEAAYRWIFRGLFEGPYTIPHISTLCVPTALSA</sequence>
<dbReference type="SUPFAM" id="SSF52266">
    <property type="entry name" value="SGNH hydrolase"/>
    <property type="match status" value="2"/>
</dbReference>
<evidence type="ECO:0008006" key="7">
    <source>
        <dbReference type="Google" id="ProtNLM"/>
    </source>
</evidence>
<dbReference type="FunFam" id="3.40.50.1110:FF:000003">
    <property type="entry name" value="GDSL esterase/lipase APG"/>
    <property type="match status" value="1"/>
</dbReference>
<dbReference type="Gene3D" id="3.40.50.1110">
    <property type="entry name" value="SGNH hydrolase"/>
    <property type="match status" value="2"/>
</dbReference>
<comment type="similarity">
    <text evidence="1">Belongs to the 'GDSL' lipolytic enzyme family.</text>
</comment>
<evidence type="ECO:0000313" key="6">
    <source>
        <dbReference type="Proteomes" id="UP001187471"/>
    </source>
</evidence>
<dbReference type="InterPro" id="IPR035669">
    <property type="entry name" value="SGNH_plant_lipase-like"/>
</dbReference>
<name>A0AA88RR27_9ASTE</name>
<evidence type="ECO:0000256" key="3">
    <source>
        <dbReference type="ARBA" id="ARBA00022801"/>
    </source>
</evidence>
<accession>A0AA88RR27</accession>
<keyword evidence="3" id="KW-0378">Hydrolase</keyword>
<comment type="caution">
    <text evidence="5">The sequence shown here is derived from an EMBL/GenBank/DDBJ whole genome shotgun (WGS) entry which is preliminary data.</text>
</comment>
<proteinExistence type="inferred from homology"/>
<protein>
    <recommendedName>
        <fullName evidence="7">GDSL esterase/lipase</fullName>
    </recommendedName>
</protein>
<dbReference type="PANTHER" id="PTHR22835">
    <property type="entry name" value="ZINC FINGER FYVE DOMAIN CONTAINING PROTEIN"/>
    <property type="match status" value="1"/>
</dbReference>
<dbReference type="PANTHER" id="PTHR22835:SF683">
    <property type="entry name" value="OS05G0506800 PROTEIN"/>
    <property type="match status" value="1"/>
</dbReference>
<evidence type="ECO:0000256" key="2">
    <source>
        <dbReference type="ARBA" id="ARBA00022729"/>
    </source>
</evidence>
<evidence type="ECO:0000313" key="5">
    <source>
        <dbReference type="EMBL" id="KAK2994563.1"/>
    </source>
</evidence>
<dbReference type="InterPro" id="IPR001087">
    <property type="entry name" value="GDSL"/>
</dbReference>
<keyword evidence="2" id="KW-0732">Signal</keyword>
<dbReference type="GO" id="GO:0016788">
    <property type="term" value="F:hydrolase activity, acting on ester bonds"/>
    <property type="evidence" value="ECO:0007669"/>
    <property type="project" value="InterPro"/>
</dbReference>
<dbReference type="CDD" id="cd01837">
    <property type="entry name" value="SGNH_plant_lipase_like"/>
    <property type="match status" value="2"/>
</dbReference>
<dbReference type="AlphaFoldDB" id="A0AA88RR27"/>
<dbReference type="Pfam" id="PF00657">
    <property type="entry name" value="Lipase_GDSL"/>
    <property type="match status" value="2"/>
</dbReference>
<dbReference type="InterPro" id="IPR036514">
    <property type="entry name" value="SGNH_hydro_sf"/>
</dbReference>
<dbReference type="EMBL" id="JAVXUO010000188">
    <property type="protein sequence ID" value="KAK2994563.1"/>
    <property type="molecule type" value="Genomic_DNA"/>
</dbReference>
<reference evidence="5" key="1">
    <citation type="submission" date="2022-12" db="EMBL/GenBank/DDBJ databases">
        <title>Draft genome assemblies for two species of Escallonia (Escalloniales).</title>
        <authorList>
            <person name="Chanderbali A."/>
            <person name="Dervinis C."/>
            <person name="Anghel I."/>
            <person name="Soltis D."/>
            <person name="Soltis P."/>
            <person name="Zapata F."/>
        </authorList>
    </citation>
    <scope>NUCLEOTIDE SEQUENCE</scope>
    <source>
        <strain evidence="5">UCBG92.1500</strain>
        <tissue evidence="5">Leaf</tissue>
    </source>
</reference>
<dbReference type="Proteomes" id="UP001187471">
    <property type="component" value="Unassembled WGS sequence"/>
</dbReference>
<evidence type="ECO:0000256" key="4">
    <source>
        <dbReference type="ARBA" id="ARBA00023180"/>
    </source>
</evidence>
<gene>
    <name evidence="5" type="ORF">RJ640_017292</name>
</gene>
<keyword evidence="6" id="KW-1185">Reference proteome</keyword>